<dbReference type="Pfam" id="PF13424">
    <property type="entry name" value="TPR_12"/>
    <property type="match status" value="3"/>
</dbReference>
<dbReference type="Pfam" id="PF13374">
    <property type="entry name" value="TPR_10"/>
    <property type="match status" value="1"/>
</dbReference>
<evidence type="ECO:0000256" key="3">
    <source>
        <dbReference type="PROSITE-ProRule" id="PRU00339"/>
    </source>
</evidence>
<dbReference type="Gene3D" id="1.25.40.10">
    <property type="entry name" value="Tetratricopeptide repeat domain"/>
    <property type="match status" value="4"/>
</dbReference>
<keyword evidence="4" id="KW-0175">Coiled coil</keyword>
<feature type="compositionally biased region" description="Basic and acidic residues" evidence="5">
    <location>
        <begin position="316"/>
        <end position="328"/>
    </location>
</feature>
<evidence type="ECO:0000313" key="6">
    <source>
        <dbReference type="EMBL" id="CAE2256497.1"/>
    </source>
</evidence>
<keyword evidence="1" id="KW-0677">Repeat</keyword>
<keyword evidence="2 3" id="KW-0802">TPR repeat</keyword>
<evidence type="ECO:0000256" key="5">
    <source>
        <dbReference type="SAM" id="MobiDB-lite"/>
    </source>
</evidence>
<sequence length="943" mass="104544">MFGSSIRKQYQPLDKQTTVKPEPSHSRVGFSDNCSVGEKEATVLHKNPLIPSSGQILRAAPDESTVPSNPCQAPVLTGDYHVLRGTLVRQRDAIRRARSDLGLTLNRLGDHHVRNGQYEEAMDAYVEALHEKRSAYMTGEGPLEKSSVETSCETSIAPQEHTVVTADTAASSLLSGISGSSSYLSSSQAALSMSVDPEEHARELGEIVLTLSSIGNVHSLRGEHAEAMRYYTEVTSLRHAASSSRSPAVARVSGDDSVVSSEWSGNSLKGGIGSGLWREEDNSTIFSDLNEDVKALDDLFQSISFRNKGASSVDDITRLGTEERRRENSIQNPSRTKRSVLEGKHEQHNRGSRRNKTREYREPQQHCKTSNSTTNSLTTEDTPASVDQLSRAITIYRSILDSYTGKKLREHEEKYMHFIDRITKLRARKQDAEENPGEQKQPDQGKSLIEEELHLALGVYDQILWLQCHDSSPSPDDRSTDEAQHHRLRAYGIRASTLIAMGSIHYSLGNVSKELRMYEKALVVYTEGFGPAHVYVAGTCKNIGMVLSEQCKFDSAMDRFRQARKIYSRIAAGDGENVCGKIGADLASTLLCMGKVQSQRGEVDEVLDIYGEALHIYRSIAEREEEEGISGSSSVVMAMLNVISTLKLIGTVYAKSGHLDKAMECFQEAMCISRSSDGRASGAIVAAILTRIAGILCKQSQYDDALSSYREAYDLFVREVGTVDHPDIAAILHCIGCIQHKRGQYDEAVENYQRAVHSYRTSVGLDCPNAATSLVCMGSIHFRKRSLDSALSYYAEALRLLKKSHGPYHPDVAPTLKSIGMVYAKRGEYDEAMECFQEVLLLKSAVMGQVHPDIASAYKNIGNVHFKKGEYGTAERQYRQALAIYRKTMGEDHSDTQATVSSIDHIRRKMREVDVGEGREPTETRSRGISRTRSVRQSRNVQY</sequence>
<organism evidence="6">
    <name type="scientific">Odontella aurita</name>
    <dbReference type="NCBI Taxonomy" id="265563"/>
    <lineage>
        <taxon>Eukaryota</taxon>
        <taxon>Sar</taxon>
        <taxon>Stramenopiles</taxon>
        <taxon>Ochrophyta</taxon>
        <taxon>Bacillariophyta</taxon>
        <taxon>Mediophyceae</taxon>
        <taxon>Biddulphiophycidae</taxon>
        <taxon>Eupodiscales</taxon>
        <taxon>Odontellaceae</taxon>
        <taxon>Odontella</taxon>
    </lineage>
</organism>
<feature type="compositionally biased region" description="Basic and acidic residues" evidence="5">
    <location>
        <begin position="911"/>
        <end position="926"/>
    </location>
</feature>
<evidence type="ECO:0000256" key="2">
    <source>
        <dbReference type="ARBA" id="ARBA00022803"/>
    </source>
</evidence>
<evidence type="ECO:0008006" key="7">
    <source>
        <dbReference type="Google" id="ProtNLM"/>
    </source>
</evidence>
<dbReference type="SUPFAM" id="SSF48452">
    <property type="entry name" value="TPR-like"/>
    <property type="match status" value="3"/>
</dbReference>
<dbReference type="AlphaFoldDB" id="A0A7S4J9D3"/>
<name>A0A7S4J9D3_9STRA</name>
<feature type="region of interest" description="Disordered" evidence="5">
    <location>
        <begin position="907"/>
        <end position="943"/>
    </location>
</feature>
<feature type="compositionally biased region" description="Basic and acidic residues" evidence="5">
    <location>
        <begin position="339"/>
        <end position="349"/>
    </location>
</feature>
<feature type="repeat" description="TPR" evidence="3">
    <location>
        <begin position="855"/>
        <end position="888"/>
    </location>
</feature>
<dbReference type="PANTHER" id="PTHR45641:SF19">
    <property type="entry name" value="NEPHROCYSTIN-3"/>
    <property type="match status" value="1"/>
</dbReference>
<feature type="repeat" description="TPR" evidence="3">
    <location>
        <begin position="102"/>
        <end position="135"/>
    </location>
</feature>
<dbReference type="EMBL" id="HBKQ01035488">
    <property type="protein sequence ID" value="CAE2256497.1"/>
    <property type="molecule type" value="Transcribed_RNA"/>
</dbReference>
<accession>A0A7S4J9D3</accession>
<feature type="region of interest" description="Disordered" evidence="5">
    <location>
        <begin position="316"/>
        <end position="385"/>
    </location>
</feature>
<feature type="repeat" description="TPR" evidence="3">
    <location>
        <begin position="729"/>
        <end position="762"/>
    </location>
</feature>
<gene>
    <name evidence="6" type="ORF">OAUR00152_LOCUS24376</name>
</gene>
<proteinExistence type="predicted"/>
<feature type="compositionally biased region" description="Low complexity" evidence="5">
    <location>
        <begin position="369"/>
        <end position="379"/>
    </location>
</feature>
<evidence type="ECO:0000256" key="1">
    <source>
        <dbReference type="ARBA" id="ARBA00022737"/>
    </source>
</evidence>
<dbReference type="InterPro" id="IPR011990">
    <property type="entry name" value="TPR-like_helical_dom_sf"/>
</dbReference>
<protein>
    <recommendedName>
        <fullName evidence="7">Kinesin light chain</fullName>
    </recommendedName>
</protein>
<dbReference type="InterPro" id="IPR019734">
    <property type="entry name" value="TPR_rpt"/>
</dbReference>
<dbReference type="Pfam" id="PF13181">
    <property type="entry name" value="TPR_8"/>
    <property type="match status" value="1"/>
</dbReference>
<dbReference type="PROSITE" id="PS50005">
    <property type="entry name" value="TPR"/>
    <property type="match status" value="6"/>
</dbReference>
<reference evidence="6" key="1">
    <citation type="submission" date="2021-01" db="EMBL/GenBank/DDBJ databases">
        <authorList>
            <person name="Corre E."/>
            <person name="Pelletier E."/>
            <person name="Niang G."/>
            <person name="Scheremetjew M."/>
            <person name="Finn R."/>
            <person name="Kale V."/>
            <person name="Holt S."/>
            <person name="Cochrane G."/>
            <person name="Meng A."/>
            <person name="Brown T."/>
            <person name="Cohen L."/>
        </authorList>
    </citation>
    <scope>NUCLEOTIDE SEQUENCE</scope>
    <source>
        <strain evidence="6">Isolate 1302-5</strain>
    </source>
</reference>
<evidence type="ECO:0000256" key="4">
    <source>
        <dbReference type="SAM" id="Coils"/>
    </source>
</evidence>
<feature type="repeat" description="TPR" evidence="3">
    <location>
        <begin position="643"/>
        <end position="676"/>
    </location>
</feature>
<dbReference type="PANTHER" id="PTHR45641">
    <property type="entry name" value="TETRATRICOPEPTIDE REPEAT PROTEIN (AFU_ORTHOLOGUE AFUA_6G03870)"/>
    <property type="match status" value="1"/>
</dbReference>
<dbReference type="PROSITE" id="PS50293">
    <property type="entry name" value="TPR_REGION"/>
    <property type="match status" value="1"/>
</dbReference>
<feature type="repeat" description="TPR" evidence="3">
    <location>
        <begin position="771"/>
        <end position="804"/>
    </location>
</feature>
<feature type="region of interest" description="Disordered" evidence="5">
    <location>
        <begin position="1"/>
        <end position="33"/>
    </location>
</feature>
<feature type="coiled-coil region" evidence="4">
    <location>
        <begin position="408"/>
        <end position="435"/>
    </location>
</feature>
<feature type="repeat" description="TPR" evidence="3">
    <location>
        <begin position="813"/>
        <end position="846"/>
    </location>
</feature>
<dbReference type="SMART" id="SM00028">
    <property type="entry name" value="TPR"/>
    <property type="match status" value="11"/>
</dbReference>